<name>A0A2P2NQG2_RHIMU</name>
<proteinExistence type="predicted"/>
<sequence>MMAKSGWFNSIFSVSVSFPLCQCNIQ</sequence>
<organism evidence="1">
    <name type="scientific">Rhizophora mucronata</name>
    <name type="common">Asiatic mangrove</name>
    <dbReference type="NCBI Taxonomy" id="61149"/>
    <lineage>
        <taxon>Eukaryota</taxon>
        <taxon>Viridiplantae</taxon>
        <taxon>Streptophyta</taxon>
        <taxon>Embryophyta</taxon>
        <taxon>Tracheophyta</taxon>
        <taxon>Spermatophyta</taxon>
        <taxon>Magnoliopsida</taxon>
        <taxon>eudicotyledons</taxon>
        <taxon>Gunneridae</taxon>
        <taxon>Pentapetalae</taxon>
        <taxon>rosids</taxon>
        <taxon>fabids</taxon>
        <taxon>Malpighiales</taxon>
        <taxon>Rhizophoraceae</taxon>
        <taxon>Rhizophora</taxon>
    </lineage>
</organism>
<accession>A0A2P2NQG2</accession>
<dbReference type="EMBL" id="GGEC01064201">
    <property type="protein sequence ID" value="MBX44685.1"/>
    <property type="molecule type" value="Transcribed_RNA"/>
</dbReference>
<dbReference type="AlphaFoldDB" id="A0A2P2NQG2"/>
<evidence type="ECO:0000313" key="1">
    <source>
        <dbReference type="EMBL" id="MBX44685.1"/>
    </source>
</evidence>
<protein>
    <submittedName>
        <fullName evidence="1">Uncharacterized protein</fullName>
    </submittedName>
</protein>
<reference evidence="1" key="1">
    <citation type="submission" date="2018-02" db="EMBL/GenBank/DDBJ databases">
        <title>Rhizophora mucronata_Transcriptome.</title>
        <authorList>
            <person name="Meera S.P."/>
            <person name="Sreeshan A."/>
            <person name="Augustine A."/>
        </authorList>
    </citation>
    <scope>NUCLEOTIDE SEQUENCE</scope>
    <source>
        <tissue evidence="1">Leaf</tissue>
    </source>
</reference>